<evidence type="ECO:0000313" key="3">
    <source>
        <dbReference type="Proteomes" id="UP001327093"/>
    </source>
</evidence>
<keyword evidence="1" id="KW-1133">Transmembrane helix</keyword>
<proteinExistence type="predicted"/>
<accession>A0ABU6A874</accession>
<name>A0ABU6A874_9PSEU</name>
<keyword evidence="1" id="KW-0812">Transmembrane</keyword>
<protein>
    <submittedName>
        <fullName evidence="2">Uncharacterized protein</fullName>
    </submittedName>
</protein>
<dbReference type="Proteomes" id="UP001327093">
    <property type="component" value="Unassembled WGS sequence"/>
</dbReference>
<keyword evidence="3" id="KW-1185">Reference proteome</keyword>
<gene>
    <name evidence="2" type="ORF">R4I43_10110</name>
</gene>
<evidence type="ECO:0000313" key="2">
    <source>
        <dbReference type="EMBL" id="MEB3367764.1"/>
    </source>
</evidence>
<organism evidence="2 3">
    <name type="scientific">Saccharopolyspora mangrovi</name>
    <dbReference type="NCBI Taxonomy" id="3082379"/>
    <lineage>
        <taxon>Bacteria</taxon>
        <taxon>Bacillati</taxon>
        <taxon>Actinomycetota</taxon>
        <taxon>Actinomycetes</taxon>
        <taxon>Pseudonocardiales</taxon>
        <taxon>Pseudonocardiaceae</taxon>
        <taxon>Saccharopolyspora</taxon>
    </lineage>
</organism>
<evidence type="ECO:0000256" key="1">
    <source>
        <dbReference type="SAM" id="Phobius"/>
    </source>
</evidence>
<feature type="transmembrane region" description="Helical" evidence="1">
    <location>
        <begin position="133"/>
        <end position="151"/>
    </location>
</feature>
<reference evidence="2 3" key="1">
    <citation type="submission" date="2023-10" db="EMBL/GenBank/DDBJ databases">
        <title>Saccharopolyspora sp. nov., isolated from mangrove soil.</title>
        <authorList>
            <person name="Lu Y."/>
            <person name="Liu W."/>
        </authorList>
    </citation>
    <scope>NUCLEOTIDE SEQUENCE [LARGE SCALE GENOMIC DNA]</scope>
    <source>
        <strain evidence="2 3">S2-29</strain>
    </source>
</reference>
<sequence>MRKQMLERGGKWVDLRGSPGSGLNLVGVRHADAASPVAWGLMAESNRWLRTARGPLVRFIAVLTVVAGFALMHAPQCADGMTPTVHLAFSGDALNAMVGVVHPDGSGHRDPGAFMPGAAADAATDDGAADHSMLMTCMALLVTLLGTLVLLRRSLIPLGTRIRMRCGPRARPRTPLRPSLIELCILRT</sequence>
<feature type="transmembrane region" description="Helical" evidence="1">
    <location>
        <begin position="56"/>
        <end position="74"/>
    </location>
</feature>
<dbReference type="RefSeq" id="WP_324265309.1">
    <property type="nucleotide sequence ID" value="NZ_JAWLNX010000005.1"/>
</dbReference>
<dbReference type="EMBL" id="JAWLNX010000005">
    <property type="protein sequence ID" value="MEB3367764.1"/>
    <property type="molecule type" value="Genomic_DNA"/>
</dbReference>
<keyword evidence="1" id="KW-0472">Membrane</keyword>
<comment type="caution">
    <text evidence="2">The sequence shown here is derived from an EMBL/GenBank/DDBJ whole genome shotgun (WGS) entry which is preliminary data.</text>
</comment>